<gene>
    <name evidence="15" type="ORF">OFAG_00231</name>
</gene>
<dbReference type="PANTHER" id="PTHR43047">
    <property type="entry name" value="TWO-COMPONENT HISTIDINE PROTEIN KINASE"/>
    <property type="match status" value="1"/>
</dbReference>
<dbReference type="Pfam" id="PF00072">
    <property type="entry name" value="Response_reg"/>
    <property type="match status" value="1"/>
</dbReference>
<keyword evidence="3 11" id="KW-0597">Phosphoprotein</keyword>
<feature type="transmembrane region" description="Helical" evidence="12">
    <location>
        <begin position="12"/>
        <end position="32"/>
    </location>
</feature>
<evidence type="ECO:0000259" key="14">
    <source>
        <dbReference type="PROSITE" id="PS50110"/>
    </source>
</evidence>
<dbReference type="Pfam" id="PF00512">
    <property type="entry name" value="HisKA"/>
    <property type="match status" value="1"/>
</dbReference>
<organism evidence="15 16">
    <name type="scientific">Oxalobacter paraformigenes</name>
    <dbReference type="NCBI Taxonomy" id="556268"/>
    <lineage>
        <taxon>Bacteria</taxon>
        <taxon>Pseudomonadati</taxon>
        <taxon>Pseudomonadota</taxon>
        <taxon>Betaproteobacteria</taxon>
        <taxon>Burkholderiales</taxon>
        <taxon>Oxalobacteraceae</taxon>
        <taxon>Oxalobacter</taxon>
    </lineage>
</organism>
<evidence type="ECO:0000256" key="11">
    <source>
        <dbReference type="PROSITE-ProRule" id="PRU00169"/>
    </source>
</evidence>
<dbReference type="RefSeq" id="WP_005875881.1">
    <property type="nucleotide sequence ID" value="NZ_CABMNL010000001.1"/>
</dbReference>
<protein>
    <recommendedName>
        <fullName evidence="10">Virulence sensor protein BvgS</fullName>
        <ecNumber evidence="2">2.7.13.3</ecNumber>
    </recommendedName>
</protein>
<proteinExistence type="predicted"/>
<dbReference type="InterPro" id="IPR001789">
    <property type="entry name" value="Sig_transdc_resp-reg_receiver"/>
</dbReference>
<dbReference type="PROSITE" id="PS50109">
    <property type="entry name" value="HIS_KIN"/>
    <property type="match status" value="1"/>
</dbReference>
<dbReference type="InterPro" id="IPR004358">
    <property type="entry name" value="Sig_transdc_His_kin-like_C"/>
</dbReference>
<keyword evidence="12" id="KW-0812">Transmembrane</keyword>
<dbReference type="PANTHER" id="PTHR43047:SF72">
    <property type="entry name" value="OSMOSENSING HISTIDINE PROTEIN KINASE SLN1"/>
    <property type="match status" value="1"/>
</dbReference>
<evidence type="ECO:0000256" key="7">
    <source>
        <dbReference type="ARBA" id="ARBA00023012"/>
    </source>
</evidence>
<dbReference type="CDD" id="cd16922">
    <property type="entry name" value="HATPase_EvgS-ArcB-TorS-like"/>
    <property type="match status" value="1"/>
</dbReference>
<comment type="catalytic activity">
    <reaction evidence="1">
        <text>ATP + protein L-histidine = ADP + protein N-phospho-L-histidine.</text>
        <dbReference type="EC" id="2.7.13.3"/>
    </reaction>
</comment>
<dbReference type="InterPro" id="IPR036097">
    <property type="entry name" value="HisK_dim/P_sf"/>
</dbReference>
<name>C3X1J2_9BURK</name>
<evidence type="ECO:0000256" key="3">
    <source>
        <dbReference type="ARBA" id="ARBA00022553"/>
    </source>
</evidence>
<dbReference type="InterPro" id="IPR036890">
    <property type="entry name" value="HATPase_C_sf"/>
</dbReference>
<dbReference type="SMART" id="SM00388">
    <property type="entry name" value="HisKA"/>
    <property type="match status" value="1"/>
</dbReference>
<evidence type="ECO:0000313" key="16">
    <source>
        <dbReference type="Proteomes" id="UP000003973"/>
    </source>
</evidence>
<evidence type="ECO:0000256" key="10">
    <source>
        <dbReference type="ARBA" id="ARBA00070152"/>
    </source>
</evidence>
<dbReference type="EMBL" id="ACDP02000029">
    <property type="protein sequence ID" value="EEO27078.1"/>
    <property type="molecule type" value="Genomic_DNA"/>
</dbReference>
<evidence type="ECO:0000256" key="6">
    <source>
        <dbReference type="ARBA" id="ARBA00022777"/>
    </source>
</evidence>
<keyword evidence="16" id="KW-1185">Reference proteome</keyword>
<evidence type="ECO:0000259" key="13">
    <source>
        <dbReference type="PROSITE" id="PS50109"/>
    </source>
</evidence>
<feature type="modified residue" description="4-aspartylphosphate" evidence="11">
    <location>
        <position position="504"/>
    </location>
</feature>
<keyword evidence="8" id="KW-0843">Virulence</keyword>
<dbReference type="FunFam" id="3.30.565.10:FF:000010">
    <property type="entry name" value="Sensor histidine kinase RcsC"/>
    <property type="match status" value="1"/>
</dbReference>
<feature type="transmembrane region" description="Helical" evidence="12">
    <location>
        <begin position="158"/>
        <end position="176"/>
    </location>
</feature>
<dbReference type="eggNOG" id="COG0642">
    <property type="taxonomic scope" value="Bacteria"/>
</dbReference>
<evidence type="ECO:0000313" key="15">
    <source>
        <dbReference type="EMBL" id="EEO27078.1"/>
    </source>
</evidence>
<dbReference type="Pfam" id="PF02518">
    <property type="entry name" value="HATPase_c"/>
    <property type="match status" value="1"/>
</dbReference>
<evidence type="ECO:0000256" key="12">
    <source>
        <dbReference type="SAM" id="Phobius"/>
    </source>
</evidence>
<feature type="domain" description="Histidine kinase" evidence="13">
    <location>
        <begin position="203"/>
        <end position="425"/>
    </location>
</feature>
<dbReference type="Gene3D" id="3.40.50.2300">
    <property type="match status" value="1"/>
</dbReference>
<sequence>MSLLSRNVRQTILPALLVIVFVLLSVITIYSITRLHGHARVINYAGLVRGATQRLVKQELHHKPNDSLIASLDEILSELAQGNGKNRLVILHDPAYQALLYQLQKKWEIVKIDIQNVRQGGDPAKLFENSEKHFIVANQVVSAAEDYSEKGIYQTRQWLIGLNIVFIGLVIFLYSYSARQKKLSADLLAAENASREKSEFLSRMSHEIRTPMNGIIGMTKMARMSVDDKNKLLNSLDKIDFSSRFLLALINDILDMARIESGKVELYNQPFDLLHLVDGIEIMFRQKAVDNQVTFRVNTHDLSVPGVVGDELRINQIIINLVSNALKFTPAGGQVMLDIKAHRTSGNAVRLEFRISDTGIGMSEEFMQRMFEPFEQASESAMQYGGTGLGLAICHNLVHMMNGTINVTSKPGNGSQFTVILTLEHSADGTPSLPNENPSPSPGDADFLKGRRILIAEDNPLNAEIVMAMLEAAGAVLEHVTNGKEALNAFRKSPPGSYSMILMDVQMPEMNGMDATEAIRKLHRPDAETVPVIALTANAFQEDMDAAFKSGMNGYITKPIDLNKLYETLYTFLKQKP</sequence>
<dbReference type="HOGENOM" id="CLU_000445_114_15_4"/>
<dbReference type="PRINTS" id="PR00344">
    <property type="entry name" value="BCTRLSENSOR"/>
</dbReference>
<dbReference type="GO" id="GO:0000155">
    <property type="term" value="F:phosphorelay sensor kinase activity"/>
    <property type="evidence" value="ECO:0007669"/>
    <property type="project" value="InterPro"/>
</dbReference>
<evidence type="ECO:0000256" key="5">
    <source>
        <dbReference type="ARBA" id="ARBA00022729"/>
    </source>
</evidence>
<keyword evidence="7" id="KW-0902">Two-component regulatory system</keyword>
<dbReference type="InterPro" id="IPR011006">
    <property type="entry name" value="CheY-like_superfamily"/>
</dbReference>
<evidence type="ECO:0000256" key="8">
    <source>
        <dbReference type="ARBA" id="ARBA00023026"/>
    </source>
</evidence>
<dbReference type="InterPro" id="IPR003594">
    <property type="entry name" value="HATPase_dom"/>
</dbReference>
<dbReference type="Gene3D" id="1.10.287.130">
    <property type="match status" value="1"/>
</dbReference>
<evidence type="ECO:0000256" key="1">
    <source>
        <dbReference type="ARBA" id="ARBA00000085"/>
    </source>
</evidence>
<dbReference type="EC" id="2.7.13.3" evidence="2"/>
<dbReference type="GO" id="GO:0009927">
    <property type="term" value="F:histidine phosphotransfer kinase activity"/>
    <property type="evidence" value="ECO:0007669"/>
    <property type="project" value="TreeGrafter"/>
</dbReference>
<dbReference type="SMART" id="SM00448">
    <property type="entry name" value="REC"/>
    <property type="match status" value="1"/>
</dbReference>
<accession>C3X1J2</accession>
<dbReference type="SUPFAM" id="SSF52172">
    <property type="entry name" value="CheY-like"/>
    <property type="match status" value="1"/>
</dbReference>
<comment type="caution">
    <text evidence="15">The sequence shown here is derived from an EMBL/GenBank/DDBJ whole genome shotgun (WGS) entry which is preliminary data.</text>
</comment>
<dbReference type="GO" id="GO:0005886">
    <property type="term" value="C:plasma membrane"/>
    <property type="evidence" value="ECO:0007669"/>
    <property type="project" value="TreeGrafter"/>
</dbReference>
<evidence type="ECO:0000256" key="4">
    <source>
        <dbReference type="ARBA" id="ARBA00022679"/>
    </source>
</evidence>
<dbReference type="AlphaFoldDB" id="C3X1J2"/>
<feature type="domain" description="Response regulatory" evidence="14">
    <location>
        <begin position="452"/>
        <end position="573"/>
    </location>
</feature>
<keyword evidence="12" id="KW-1133">Transmembrane helix</keyword>
<keyword evidence="5" id="KW-0732">Signal</keyword>
<evidence type="ECO:0000256" key="9">
    <source>
        <dbReference type="ARBA" id="ARBA00058004"/>
    </source>
</evidence>
<keyword evidence="12" id="KW-0472">Membrane</keyword>
<keyword evidence="4" id="KW-0808">Transferase</keyword>
<dbReference type="SUPFAM" id="SSF55874">
    <property type="entry name" value="ATPase domain of HSP90 chaperone/DNA topoisomerase II/histidine kinase"/>
    <property type="match status" value="1"/>
</dbReference>
<keyword evidence="6" id="KW-0418">Kinase</keyword>
<evidence type="ECO:0000256" key="2">
    <source>
        <dbReference type="ARBA" id="ARBA00012438"/>
    </source>
</evidence>
<dbReference type="CDD" id="cd17546">
    <property type="entry name" value="REC_hyHK_CKI1_RcsC-like"/>
    <property type="match status" value="1"/>
</dbReference>
<dbReference type="SUPFAM" id="SSF47384">
    <property type="entry name" value="Homodimeric domain of signal transducing histidine kinase"/>
    <property type="match status" value="1"/>
</dbReference>
<dbReference type="Gene3D" id="3.30.565.10">
    <property type="entry name" value="Histidine kinase-like ATPase, C-terminal domain"/>
    <property type="match status" value="1"/>
</dbReference>
<reference evidence="15" key="1">
    <citation type="submission" date="2011-10" db="EMBL/GenBank/DDBJ databases">
        <title>The Genome Sequence of Oxalobacter formigenes HOxBLS.</title>
        <authorList>
            <consortium name="The Broad Institute Genome Sequencing Platform"/>
            <person name="Earl A."/>
            <person name="Ward D."/>
            <person name="Feldgarden M."/>
            <person name="Gevers D."/>
            <person name="Allison M.J."/>
            <person name="Humphrey S."/>
            <person name="Young S.K."/>
            <person name="Zeng Q."/>
            <person name="Gargeya S."/>
            <person name="Fitzgerald M."/>
            <person name="Haas B."/>
            <person name="Abouelleil A."/>
            <person name="Alvarado L."/>
            <person name="Arachchi H.M."/>
            <person name="Berlin A."/>
            <person name="Brown A."/>
            <person name="Chapman S.B."/>
            <person name="Chen Z."/>
            <person name="Dunbar C."/>
            <person name="Freedman E."/>
            <person name="Gearin G."/>
            <person name="Goldberg J."/>
            <person name="Griggs A."/>
            <person name="Gujja S."/>
            <person name="Heiman D."/>
            <person name="Howarth C."/>
            <person name="Larson L."/>
            <person name="Lui A."/>
            <person name="MacDonald P.J.P."/>
            <person name="Montmayeur A."/>
            <person name="Murphy C."/>
            <person name="Neiman D."/>
            <person name="Pearson M."/>
            <person name="Priest M."/>
            <person name="Roberts A."/>
            <person name="Saif S."/>
            <person name="Shea T."/>
            <person name="Shenoy N."/>
            <person name="Sisk P."/>
            <person name="Stolte C."/>
            <person name="Sykes S."/>
            <person name="Wortman J."/>
            <person name="Nusbaum C."/>
            <person name="Birren B."/>
        </authorList>
    </citation>
    <scope>NUCLEOTIDE SEQUENCE [LARGE SCALE GENOMIC DNA]</scope>
    <source>
        <strain evidence="15">HOxBLS</strain>
    </source>
</reference>
<dbReference type="InterPro" id="IPR005467">
    <property type="entry name" value="His_kinase_dom"/>
</dbReference>
<dbReference type="InterPro" id="IPR003661">
    <property type="entry name" value="HisK_dim/P_dom"/>
</dbReference>
<comment type="function">
    <text evidence="9">Member of the two-component regulatory system BvgS/BvgA. Phosphorylates BvgA via a four-step phosphorelay in response to environmental signals.</text>
</comment>
<dbReference type="Proteomes" id="UP000003973">
    <property type="component" value="Unassembled WGS sequence"/>
</dbReference>
<dbReference type="SMART" id="SM00387">
    <property type="entry name" value="HATPase_c"/>
    <property type="match status" value="1"/>
</dbReference>
<dbReference type="PROSITE" id="PS50110">
    <property type="entry name" value="RESPONSE_REGULATORY"/>
    <property type="match status" value="1"/>
</dbReference>
<dbReference type="CDD" id="cd00082">
    <property type="entry name" value="HisKA"/>
    <property type="match status" value="1"/>
</dbReference>